<dbReference type="InterPro" id="IPR011004">
    <property type="entry name" value="Trimer_LpxA-like_sf"/>
</dbReference>
<evidence type="ECO:0000256" key="2">
    <source>
        <dbReference type="ARBA" id="ARBA00013235"/>
    </source>
</evidence>
<evidence type="ECO:0000256" key="8">
    <source>
        <dbReference type="ARBA" id="ARBA00023098"/>
    </source>
</evidence>
<evidence type="ECO:0000256" key="9">
    <source>
        <dbReference type="ARBA" id="ARBA00023251"/>
    </source>
</evidence>
<evidence type="ECO:0000313" key="12">
    <source>
        <dbReference type="EMBL" id="NJP02139.1"/>
    </source>
</evidence>
<keyword evidence="5" id="KW-0441">Lipid A biosynthesis</keyword>
<keyword evidence="6" id="KW-0808">Transferase</keyword>
<accession>A0ABX0YIH0</accession>
<dbReference type="CDD" id="cd03349">
    <property type="entry name" value="LbH_XAT"/>
    <property type="match status" value="1"/>
</dbReference>
<keyword evidence="13" id="KW-1185">Reference proteome</keyword>
<gene>
    <name evidence="12" type="ORF">HBH25_14915</name>
</gene>
<dbReference type="Gene3D" id="2.160.10.10">
    <property type="entry name" value="Hexapeptide repeat proteins"/>
    <property type="match status" value="1"/>
</dbReference>
<evidence type="ECO:0000256" key="1">
    <source>
        <dbReference type="ARBA" id="ARBA00007274"/>
    </source>
</evidence>
<evidence type="ECO:0000256" key="3">
    <source>
        <dbReference type="ARBA" id="ARBA00020291"/>
    </source>
</evidence>
<keyword evidence="7" id="KW-0677">Repeat</keyword>
<evidence type="ECO:0000313" key="13">
    <source>
        <dbReference type="Proteomes" id="UP000746535"/>
    </source>
</evidence>
<dbReference type="Pfam" id="PF00132">
    <property type="entry name" value="Hexapep"/>
    <property type="match status" value="1"/>
</dbReference>
<keyword evidence="10" id="KW-0012">Acyltransferase</keyword>
<protein>
    <recommendedName>
        <fullName evidence="3">Chloramphenicol acetyltransferase</fullName>
        <ecNumber evidence="2">2.3.1.28</ecNumber>
    </recommendedName>
</protein>
<dbReference type="PANTHER" id="PTHR43300:SF12">
    <property type="entry name" value="CHLORAMPHENICOL ACETYLTRANSFERASE"/>
    <property type="match status" value="1"/>
</dbReference>
<reference evidence="12 13" key="1">
    <citation type="submission" date="2020-03" db="EMBL/GenBank/DDBJ databases">
        <authorList>
            <person name="Wang L."/>
            <person name="He N."/>
            <person name="Li Y."/>
            <person name="Fang Y."/>
            <person name="Zhang F."/>
        </authorList>
    </citation>
    <scope>NUCLEOTIDE SEQUENCE [LARGE SCALE GENOMIC DNA]</scope>
    <source>
        <strain evidence="13">hsmgli-8</strain>
    </source>
</reference>
<dbReference type="EMBL" id="JAAVJI010000009">
    <property type="protein sequence ID" value="NJP02139.1"/>
    <property type="molecule type" value="Genomic_DNA"/>
</dbReference>
<evidence type="ECO:0000256" key="7">
    <source>
        <dbReference type="ARBA" id="ARBA00022737"/>
    </source>
</evidence>
<comment type="catalytic activity">
    <reaction evidence="11">
        <text>chloramphenicol + acetyl-CoA = chloramphenicol 3-acetate + CoA</text>
        <dbReference type="Rhea" id="RHEA:18421"/>
        <dbReference type="ChEBI" id="CHEBI:16730"/>
        <dbReference type="ChEBI" id="CHEBI:17698"/>
        <dbReference type="ChEBI" id="CHEBI:57287"/>
        <dbReference type="ChEBI" id="CHEBI:57288"/>
        <dbReference type="EC" id="2.3.1.28"/>
    </reaction>
</comment>
<evidence type="ECO:0000256" key="4">
    <source>
        <dbReference type="ARBA" id="ARBA00022516"/>
    </source>
</evidence>
<keyword evidence="8" id="KW-0443">Lipid metabolism</keyword>
<name>A0ABX0YIH0_9PSED</name>
<dbReference type="InterPro" id="IPR018357">
    <property type="entry name" value="Hexapep_transf_CS"/>
</dbReference>
<dbReference type="RefSeq" id="WP_168084713.1">
    <property type="nucleotide sequence ID" value="NZ_JAAVJI010000009.1"/>
</dbReference>
<dbReference type="PROSITE" id="PS00101">
    <property type="entry name" value="HEXAPEP_TRANSFERASES"/>
    <property type="match status" value="1"/>
</dbReference>
<dbReference type="PANTHER" id="PTHR43300">
    <property type="entry name" value="ACETYLTRANSFERASE"/>
    <property type="match status" value="1"/>
</dbReference>
<dbReference type="SUPFAM" id="SSF51161">
    <property type="entry name" value="Trimeric LpxA-like enzymes"/>
    <property type="match status" value="1"/>
</dbReference>
<evidence type="ECO:0000256" key="6">
    <source>
        <dbReference type="ARBA" id="ARBA00022679"/>
    </source>
</evidence>
<dbReference type="InterPro" id="IPR050179">
    <property type="entry name" value="Trans_hexapeptide_repeat"/>
</dbReference>
<dbReference type="EC" id="2.3.1.28" evidence="2"/>
<comment type="similarity">
    <text evidence="1">Belongs to the transferase hexapeptide repeat family.</text>
</comment>
<keyword evidence="9" id="KW-0046">Antibiotic resistance</keyword>
<keyword evidence="4" id="KW-0444">Lipid biosynthesis</keyword>
<dbReference type="Proteomes" id="UP000746535">
    <property type="component" value="Unassembled WGS sequence"/>
</dbReference>
<evidence type="ECO:0000256" key="11">
    <source>
        <dbReference type="ARBA" id="ARBA00047633"/>
    </source>
</evidence>
<proteinExistence type="inferred from homology"/>
<comment type="caution">
    <text evidence="12">The sequence shown here is derived from an EMBL/GenBank/DDBJ whole genome shotgun (WGS) entry which is preliminary data.</text>
</comment>
<sequence length="243" mass="26940">MNVFTRMWLSAKLKRGLARHGCRLDSGIRGLRRDNMLLLLEQGVKLHDVKVYSRQLHIGAYTDVVSGCELHHVSHIGRYCSVAARVIIGQDRRSHPLDWLSTSHAVLQARLDYQPDAHSASDQGMDFPTSIGHDVWIGRDVIVMKGVTIGTGAVIGAQSLVNRDVPPYAIVAGSPARVVRYRFDEPTRQALLASHWWDYQLSTLGQHAVESPALLLKELGTQGKPPLAEIHLVTISNAPLRIQ</sequence>
<evidence type="ECO:0000256" key="5">
    <source>
        <dbReference type="ARBA" id="ARBA00022556"/>
    </source>
</evidence>
<organism evidence="12 13">
    <name type="scientific">Pseudomonas quercus</name>
    <dbReference type="NCBI Taxonomy" id="2722792"/>
    <lineage>
        <taxon>Bacteria</taxon>
        <taxon>Pseudomonadati</taxon>
        <taxon>Pseudomonadota</taxon>
        <taxon>Gammaproteobacteria</taxon>
        <taxon>Pseudomonadales</taxon>
        <taxon>Pseudomonadaceae</taxon>
        <taxon>Pseudomonas</taxon>
    </lineage>
</organism>
<evidence type="ECO:0000256" key="10">
    <source>
        <dbReference type="ARBA" id="ARBA00023315"/>
    </source>
</evidence>
<dbReference type="InterPro" id="IPR001451">
    <property type="entry name" value="Hexapep"/>
</dbReference>